<organism evidence="2 3">
    <name type="scientific">Mycobacterium decipiens</name>
    <dbReference type="NCBI Taxonomy" id="1430326"/>
    <lineage>
        <taxon>Bacteria</taxon>
        <taxon>Bacillati</taxon>
        <taxon>Actinomycetota</taxon>
        <taxon>Actinomycetes</taxon>
        <taxon>Mycobacteriales</taxon>
        <taxon>Mycobacteriaceae</taxon>
        <taxon>Mycobacterium</taxon>
    </lineage>
</organism>
<feature type="region of interest" description="Disordered" evidence="1">
    <location>
        <begin position="80"/>
        <end position="105"/>
    </location>
</feature>
<accession>A0A1X2LM84</accession>
<dbReference type="RefSeq" id="WP_085327626.1">
    <property type="nucleotide sequence ID" value="NZ_NCXP01000067.1"/>
</dbReference>
<keyword evidence="3" id="KW-1185">Reference proteome</keyword>
<reference evidence="2 3" key="1">
    <citation type="submission" date="2017-04" db="EMBL/GenBank/DDBJ databases">
        <title>The new phylogeny of genus Mycobacterium.</title>
        <authorList>
            <person name="Tortoli E."/>
            <person name="Trovato A."/>
            <person name="Cirillo D.M."/>
        </authorList>
    </citation>
    <scope>NUCLEOTIDE SEQUENCE [LARGE SCALE GENOMIC DNA]</scope>
    <source>
        <strain evidence="2 3">TBL 1200985</strain>
    </source>
</reference>
<proteinExistence type="predicted"/>
<gene>
    <name evidence="2" type="ORF">B8W66_23430</name>
</gene>
<dbReference type="Proteomes" id="UP000193247">
    <property type="component" value="Unassembled WGS sequence"/>
</dbReference>
<protein>
    <submittedName>
        <fullName evidence="2">Uncharacterized protein</fullName>
    </submittedName>
</protein>
<evidence type="ECO:0000313" key="3">
    <source>
        <dbReference type="Proteomes" id="UP000193247"/>
    </source>
</evidence>
<dbReference type="EMBL" id="NCXP01000067">
    <property type="protein sequence ID" value="OSC35459.1"/>
    <property type="molecule type" value="Genomic_DNA"/>
</dbReference>
<sequence>MVVIEGIPLQDSACVWGRGVGRRQLRQPGQTVLAVPLTAGAVAAGDIEKAIADVAPRVAAGTAGAAAVAAGGVPARAAVSAGLSDGGRRPTGKPALTGPTAWWLP</sequence>
<evidence type="ECO:0000313" key="2">
    <source>
        <dbReference type="EMBL" id="OSC35459.1"/>
    </source>
</evidence>
<name>A0A1X2LM84_9MYCO</name>
<comment type="caution">
    <text evidence="2">The sequence shown here is derived from an EMBL/GenBank/DDBJ whole genome shotgun (WGS) entry which is preliminary data.</text>
</comment>
<dbReference type="AlphaFoldDB" id="A0A1X2LM84"/>
<evidence type="ECO:0000256" key="1">
    <source>
        <dbReference type="SAM" id="MobiDB-lite"/>
    </source>
</evidence>